<dbReference type="AlphaFoldDB" id="A0AAD3CNM7"/>
<keyword evidence="1" id="KW-0175">Coiled coil</keyword>
<sequence>MTCVKICKSYTKIGFKNHPTVTGTSNNWLIANSSRKEANAALRKAEAMETKCKELSDKYLAAEKDLVQAKKDATRFDSGQERRD</sequence>
<reference evidence="2 3" key="1">
    <citation type="journal article" date="2021" name="Sci. Rep.">
        <title>The genome of the diatom Chaetoceros tenuissimus carries an ancient integrated fragment of an extant virus.</title>
        <authorList>
            <person name="Hongo Y."/>
            <person name="Kimura K."/>
            <person name="Takaki Y."/>
            <person name="Yoshida Y."/>
            <person name="Baba S."/>
            <person name="Kobayashi G."/>
            <person name="Nagasaki K."/>
            <person name="Hano T."/>
            <person name="Tomaru Y."/>
        </authorList>
    </citation>
    <scope>NUCLEOTIDE SEQUENCE [LARGE SCALE GENOMIC DNA]</scope>
    <source>
        <strain evidence="2 3">NIES-3715</strain>
    </source>
</reference>
<comment type="caution">
    <text evidence="2">The sequence shown here is derived from an EMBL/GenBank/DDBJ whole genome shotgun (WGS) entry which is preliminary data.</text>
</comment>
<accession>A0AAD3CNM7</accession>
<dbReference type="Proteomes" id="UP001054902">
    <property type="component" value="Unassembled WGS sequence"/>
</dbReference>
<gene>
    <name evidence="2" type="ORF">CTEN210_05494</name>
</gene>
<evidence type="ECO:0000256" key="1">
    <source>
        <dbReference type="SAM" id="Coils"/>
    </source>
</evidence>
<name>A0AAD3CNM7_9STRA</name>
<dbReference type="EMBL" id="BLLK01000029">
    <property type="protein sequence ID" value="GFH49018.1"/>
    <property type="molecule type" value="Genomic_DNA"/>
</dbReference>
<feature type="coiled-coil region" evidence="1">
    <location>
        <begin position="31"/>
        <end position="72"/>
    </location>
</feature>
<evidence type="ECO:0000313" key="3">
    <source>
        <dbReference type="Proteomes" id="UP001054902"/>
    </source>
</evidence>
<proteinExistence type="predicted"/>
<protein>
    <submittedName>
        <fullName evidence="2">Uncharacterized protein</fullName>
    </submittedName>
</protein>
<organism evidence="2 3">
    <name type="scientific">Chaetoceros tenuissimus</name>
    <dbReference type="NCBI Taxonomy" id="426638"/>
    <lineage>
        <taxon>Eukaryota</taxon>
        <taxon>Sar</taxon>
        <taxon>Stramenopiles</taxon>
        <taxon>Ochrophyta</taxon>
        <taxon>Bacillariophyta</taxon>
        <taxon>Coscinodiscophyceae</taxon>
        <taxon>Chaetocerotophycidae</taxon>
        <taxon>Chaetocerotales</taxon>
        <taxon>Chaetocerotaceae</taxon>
        <taxon>Chaetoceros</taxon>
    </lineage>
</organism>
<keyword evidence="3" id="KW-1185">Reference proteome</keyword>
<evidence type="ECO:0000313" key="2">
    <source>
        <dbReference type="EMBL" id="GFH49018.1"/>
    </source>
</evidence>